<feature type="compositionally biased region" description="Low complexity" evidence="2">
    <location>
        <begin position="386"/>
        <end position="397"/>
    </location>
</feature>
<feature type="domain" description="Integrase catalytic" evidence="3">
    <location>
        <begin position="224"/>
        <end position="387"/>
    </location>
</feature>
<evidence type="ECO:0000256" key="2">
    <source>
        <dbReference type="SAM" id="MobiDB-lite"/>
    </source>
</evidence>
<name>A0A563EEP2_9PSEU</name>
<protein>
    <submittedName>
        <fullName evidence="4">IS3 family transposase</fullName>
    </submittedName>
</protein>
<dbReference type="InterPro" id="IPR002514">
    <property type="entry name" value="Transposase_8"/>
</dbReference>
<sequence>MVTQPEFKAEAVALYRSRPGATIKSVADDLGINSETLRNWIRLDDRQRTGSQTTTPATVSPSSAPEDENAALRKRIRELEEERDILRKAAKYFAGGDALVNRFQFVADHQRRHGVKRLCQVIGIARSSYYHWRATAAARATRAAADARLAARIRTVHRDSAGTYGVPRITAELRDAGHVVNHKRVARVMRGIGLAGLRLRRRHRTTTADSAAAKAPDLLRRDFTAETPNTRYVGDITYLPIADGTFRYLATVMDLCSRRLVGWAIADHMRTELVIDALPAARRTRGSLAGAIFHSDHGAQYSARAFADACRAVGVIQSMGAVGSSADNAAAESLNASFKRETLQGTQNWDSEREARLAAFGSLHRYTRRRHSHLGQTSPIDYENSLTPTPATLTHAA</sequence>
<keyword evidence="5" id="KW-1185">Reference proteome</keyword>
<dbReference type="OrthoDB" id="3254719at2"/>
<gene>
    <name evidence="4" type="ORF">FKR81_42700</name>
</gene>
<dbReference type="GO" id="GO:0004803">
    <property type="term" value="F:transposase activity"/>
    <property type="evidence" value="ECO:0007669"/>
    <property type="project" value="InterPro"/>
</dbReference>
<dbReference type="GO" id="GO:0006313">
    <property type="term" value="P:DNA transposition"/>
    <property type="evidence" value="ECO:0007669"/>
    <property type="project" value="InterPro"/>
</dbReference>
<evidence type="ECO:0000259" key="3">
    <source>
        <dbReference type="PROSITE" id="PS50994"/>
    </source>
</evidence>
<dbReference type="NCBIfam" id="NF033516">
    <property type="entry name" value="transpos_IS3"/>
    <property type="match status" value="1"/>
</dbReference>
<dbReference type="InterPro" id="IPR001584">
    <property type="entry name" value="Integrase_cat-core"/>
</dbReference>
<accession>A0A563EEP2</accession>
<evidence type="ECO:0000313" key="5">
    <source>
        <dbReference type="Proteomes" id="UP000316639"/>
    </source>
</evidence>
<proteinExistence type="predicted"/>
<dbReference type="Proteomes" id="UP000316639">
    <property type="component" value="Unassembled WGS sequence"/>
</dbReference>
<dbReference type="Pfam" id="PF00665">
    <property type="entry name" value="rve"/>
    <property type="match status" value="1"/>
</dbReference>
<dbReference type="PANTHER" id="PTHR46889">
    <property type="entry name" value="TRANSPOSASE INSF FOR INSERTION SEQUENCE IS3B-RELATED"/>
    <property type="match status" value="1"/>
</dbReference>
<dbReference type="SUPFAM" id="SSF46689">
    <property type="entry name" value="Homeodomain-like"/>
    <property type="match status" value="1"/>
</dbReference>
<comment type="caution">
    <text evidence="4">The sequence shown here is derived from an EMBL/GenBank/DDBJ whole genome shotgun (WGS) entry which is preliminary data.</text>
</comment>
<evidence type="ECO:0000313" key="4">
    <source>
        <dbReference type="EMBL" id="TWP43316.1"/>
    </source>
</evidence>
<dbReference type="Pfam" id="PF13276">
    <property type="entry name" value="HTH_21"/>
    <property type="match status" value="1"/>
</dbReference>
<dbReference type="Gene3D" id="3.30.420.10">
    <property type="entry name" value="Ribonuclease H-like superfamily/Ribonuclease H"/>
    <property type="match status" value="1"/>
</dbReference>
<feature type="region of interest" description="Disordered" evidence="2">
    <location>
        <begin position="44"/>
        <end position="69"/>
    </location>
</feature>
<dbReference type="EMBL" id="VOBR01000068">
    <property type="protein sequence ID" value="TWP43316.1"/>
    <property type="molecule type" value="Genomic_DNA"/>
</dbReference>
<dbReference type="InterPro" id="IPR025948">
    <property type="entry name" value="HTH-like_dom"/>
</dbReference>
<dbReference type="RefSeq" id="WP_146361268.1">
    <property type="nucleotide sequence ID" value="NZ_VOBR01000068.1"/>
</dbReference>
<evidence type="ECO:0000256" key="1">
    <source>
        <dbReference type="ARBA" id="ARBA00002286"/>
    </source>
</evidence>
<feature type="compositionally biased region" description="Low complexity" evidence="2">
    <location>
        <begin position="51"/>
        <end position="64"/>
    </location>
</feature>
<dbReference type="PROSITE" id="PS50994">
    <property type="entry name" value="INTEGRASE"/>
    <property type="match status" value="1"/>
</dbReference>
<comment type="function">
    <text evidence="1">Involved in the transposition of the insertion sequence.</text>
</comment>
<reference evidence="4 5" key="1">
    <citation type="submission" date="2019-07" db="EMBL/GenBank/DDBJ databases">
        <title>Lentzea xizangensis sp. nov., isolated from Qinghai-Tibetan Plateau Soils.</title>
        <authorList>
            <person name="Huang J."/>
        </authorList>
    </citation>
    <scope>NUCLEOTIDE SEQUENCE [LARGE SCALE GENOMIC DNA]</scope>
    <source>
        <strain evidence="4 5">FXJ1.1311</strain>
    </source>
</reference>
<dbReference type="InterPro" id="IPR050900">
    <property type="entry name" value="Transposase_IS3/IS150/IS904"/>
</dbReference>
<dbReference type="PANTHER" id="PTHR46889:SF4">
    <property type="entry name" value="TRANSPOSASE INSO FOR INSERTION SEQUENCE ELEMENT IS911B-RELATED"/>
    <property type="match status" value="1"/>
</dbReference>
<dbReference type="InterPro" id="IPR012337">
    <property type="entry name" value="RNaseH-like_sf"/>
</dbReference>
<organism evidence="4 5">
    <name type="scientific">Lentzea tibetensis</name>
    <dbReference type="NCBI Taxonomy" id="2591470"/>
    <lineage>
        <taxon>Bacteria</taxon>
        <taxon>Bacillati</taxon>
        <taxon>Actinomycetota</taxon>
        <taxon>Actinomycetes</taxon>
        <taxon>Pseudonocardiales</taxon>
        <taxon>Pseudonocardiaceae</taxon>
        <taxon>Lentzea</taxon>
    </lineage>
</organism>
<dbReference type="Pfam" id="PF01527">
    <property type="entry name" value="HTH_Tnp_1"/>
    <property type="match status" value="1"/>
</dbReference>
<dbReference type="SUPFAM" id="SSF53098">
    <property type="entry name" value="Ribonuclease H-like"/>
    <property type="match status" value="1"/>
</dbReference>
<dbReference type="GO" id="GO:0015074">
    <property type="term" value="P:DNA integration"/>
    <property type="evidence" value="ECO:0007669"/>
    <property type="project" value="InterPro"/>
</dbReference>
<dbReference type="AlphaFoldDB" id="A0A563EEP2"/>
<dbReference type="GO" id="GO:0003677">
    <property type="term" value="F:DNA binding"/>
    <property type="evidence" value="ECO:0007669"/>
    <property type="project" value="InterPro"/>
</dbReference>
<dbReference type="Gene3D" id="1.10.10.60">
    <property type="entry name" value="Homeodomain-like"/>
    <property type="match status" value="1"/>
</dbReference>
<dbReference type="InterPro" id="IPR036397">
    <property type="entry name" value="RNaseH_sf"/>
</dbReference>
<dbReference type="InterPro" id="IPR009057">
    <property type="entry name" value="Homeodomain-like_sf"/>
</dbReference>
<feature type="region of interest" description="Disordered" evidence="2">
    <location>
        <begin position="370"/>
        <end position="397"/>
    </location>
</feature>
<dbReference type="InterPro" id="IPR048020">
    <property type="entry name" value="Transpos_IS3"/>
</dbReference>